<dbReference type="EMBL" id="KV417492">
    <property type="protein sequence ID" value="KZP30730.1"/>
    <property type="molecule type" value="Genomic_DNA"/>
</dbReference>
<accession>A0A166TL10</accession>
<evidence type="ECO:0000313" key="2">
    <source>
        <dbReference type="EMBL" id="KZP30730.1"/>
    </source>
</evidence>
<proteinExistence type="predicted"/>
<keyword evidence="1" id="KW-0812">Transmembrane</keyword>
<keyword evidence="1" id="KW-1133">Transmembrane helix</keyword>
<dbReference type="AlphaFoldDB" id="A0A166TL10"/>
<organism evidence="2 3">
    <name type="scientific">Athelia psychrophila</name>
    <dbReference type="NCBI Taxonomy" id="1759441"/>
    <lineage>
        <taxon>Eukaryota</taxon>
        <taxon>Fungi</taxon>
        <taxon>Dikarya</taxon>
        <taxon>Basidiomycota</taxon>
        <taxon>Agaricomycotina</taxon>
        <taxon>Agaricomycetes</taxon>
        <taxon>Agaricomycetidae</taxon>
        <taxon>Atheliales</taxon>
        <taxon>Atheliaceae</taxon>
        <taxon>Athelia</taxon>
    </lineage>
</organism>
<protein>
    <submittedName>
        <fullName evidence="2">Uncharacterized protein</fullName>
    </submittedName>
</protein>
<evidence type="ECO:0000256" key="1">
    <source>
        <dbReference type="SAM" id="Phobius"/>
    </source>
</evidence>
<sequence>MSLPAGNPVLFIFLIIEDCVSLFEIVAQMLLAWVGGPGRLLLCPILIASFARGLPSKKRPKKGLCPIHTCTLVAKFWSMSDPAGVHKIVNLVIVRPI</sequence>
<keyword evidence="1" id="KW-0472">Membrane</keyword>
<reference evidence="2 3" key="1">
    <citation type="journal article" date="2016" name="Mol. Biol. Evol.">
        <title>Comparative Genomics of Early-Diverging Mushroom-Forming Fungi Provides Insights into the Origins of Lignocellulose Decay Capabilities.</title>
        <authorList>
            <person name="Nagy L.G."/>
            <person name="Riley R."/>
            <person name="Tritt A."/>
            <person name="Adam C."/>
            <person name="Daum C."/>
            <person name="Floudas D."/>
            <person name="Sun H."/>
            <person name="Yadav J.S."/>
            <person name="Pangilinan J."/>
            <person name="Larsson K.H."/>
            <person name="Matsuura K."/>
            <person name="Barry K."/>
            <person name="Labutti K."/>
            <person name="Kuo R."/>
            <person name="Ohm R.A."/>
            <person name="Bhattacharya S.S."/>
            <person name="Shirouzu T."/>
            <person name="Yoshinaga Y."/>
            <person name="Martin F.M."/>
            <person name="Grigoriev I.V."/>
            <person name="Hibbett D.S."/>
        </authorList>
    </citation>
    <scope>NUCLEOTIDE SEQUENCE [LARGE SCALE GENOMIC DNA]</scope>
    <source>
        <strain evidence="2 3">CBS 109695</strain>
    </source>
</reference>
<name>A0A166TL10_9AGAM</name>
<gene>
    <name evidence="2" type="ORF">FIBSPDRAFT_92728</name>
</gene>
<feature type="transmembrane region" description="Helical" evidence="1">
    <location>
        <begin position="37"/>
        <end position="54"/>
    </location>
</feature>
<dbReference type="Proteomes" id="UP000076532">
    <property type="component" value="Unassembled WGS sequence"/>
</dbReference>
<evidence type="ECO:0000313" key="3">
    <source>
        <dbReference type="Proteomes" id="UP000076532"/>
    </source>
</evidence>
<keyword evidence="3" id="KW-1185">Reference proteome</keyword>